<dbReference type="RefSeq" id="WP_170166512.1">
    <property type="nucleotide sequence ID" value="NZ_QLTT01000004.1"/>
</dbReference>
<evidence type="ECO:0000256" key="1">
    <source>
        <dbReference type="SAM" id="MobiDB-lite"/>
    </source>
</evidence>
<dbReference type="Proteomes" id="UP000248714">
    <property type="component" value="Unassembled WGS sequence"/>
</dbReference>
<keyword evidence="3" id="KW-1185">Reference proteome</keyword>
<sequence length="73" mass="7633">MRGRVDADEIGELVDQQHPTSAAQSGRPGSPSGEGVGQLSGVSAARCWRCNSPITLPSAMSNAVNRLVMPLRT</sequence>
<comment type="caution">
    <text evidence="2">The sequence shown here is derived from an EMBL/GenBank/DDBJ whole genome shotgun (WGS) entry which is preliminary data.</text>
</comment>
<protein>
    <submittedName>
        <fullName evidence="2">Uncharacterized protein</fullName>
    </submittedName>
</protein>
<organism evidence="2 3">
    <name type="scientific">Lentzea atacamensis</name>
    <dbReference type="NCBI Taxonomy" id="531938"/>
    <lineage>
        <taxon>Bacteria</taxon>
        <taxon>Bacillati</taxon>
        <taxon>Actinomycetota</taxon>
        <taxon>Actinomycetes</taxon>
        <taxon>Pseudonocardiales</taxon>
        <taxon>Pseudonocardiaceae</taxon>
        <taxon>Lentzea</taxon>
    </lineage>
</organism>
<dbReference type="EMBL" id="QLTT01000004">
    <property type="protein sequence ID" value="RAS65855.1"/>
    <property type="molecule type" value="Genomic_DNA"/>
</dbReference>
<proteinExistence type="predicted"/>
<evidence type="ECO:0000313" key="2">
    <source>
        <dbReference type="EMBL" id="RAS65855.1"/>
    </source>
</evidence>
<accession>A0ABX9E832</accession>
<name>A0ABX9E832_9PSEU</name>
<evidence type="ECO:0000313" key="3">
    <source>
        <dbReference type="Proteomes" id="UP000248714"/>
    </source>
</evidence>
<reference evidence="2 3" key="1">
    <citation type="submission" date="2018-06" db="EMBL/GenBank/DDBJ databases">
        <title>Genomic Encyclopedia of Type Strains, Phase IV (KMG-IV): sequencing the most valuable type-strain genomes for metagenomic binning, comparative biology and taxonomic classification.</title>
        <authorList>
            <person name="Goeker M."/>
        </authorList>
    </citation>
    <scope>NUCLEOTIDE SEQUENCE [LARGE SCALE GENOMIC DNA]</scope>
    <source>
        <strain evidence="2 3">DSM 45479</strain>
    </source>
</reference>
<feature type="region of interest" description="Disordered" evidence="1">
    <location>
        <begin position="1"/>
        <end position="38"/>
    </location>
</feature>
<gene>
    <name evidence="2" type="ORF">C8D87_104406</name>
</gene>